<proteinExistence type="predicted"/>
<dbReference type="CDD" id="cd09275">
    <property type="entry name" value="RNase_HI_RT_DIRS1"/>
    <property type="match status" value="1"/>
</dbReference>
<dbReference type="Proteomes" id="UP000324800">
    <property type="component" value="Unassembled WGS sequence"/>
</dbReference>
<dbReference type="AlphaFoldDB" id="A0A5J4W4G7"/>
<accession>A0A5J4W4G7</accession>
<evidence type="ECO:0008006" key="3">
    <source>
        <dbReference type="Google" id="ProtNLM"/>
    </source>
</evidence>
<organism evidence="1 2">
    <name type="scientific">Streblomastix strix</name>
    <dbReference type="NCBI Taxonomy" id="222440"/>
    <lineage>
        <taxon>Eukaryota</taxon>
        <taxon>Metamonada</taxon>
        <taxon>Preaxostyla</taxon>
        <taxon>Oxymonadida</taxon>
        <taxon>Streblomastigidae</taxon>
        <taxon>Streblomastix</taxon>
    </lineage>
</organism>
<dbReference type="Gene3D" id="3.10.10.10">
    <property type="entry name" value="HIV Type 1 Reverse Transcriptase, subunit A, domain 1"/>
    <property type="match status" value="1"/>
</dbReference>
<dbReference type="PANTHER" id="PTHR33050">
    <property type="entry name" value="REVERSE TRANSCRIPTASE DOMAIN-CONTAINING PROTEIN"/>
    <property type="match status" value="1"/>
</dbReference>
<dbReference type="Gene3D" id="3.30.70.270">
    <property type="match status" value="1"/>
</dbReference>
<name>A0A5J4W4G7_9EUKA</name>
<protein>
    <recommendedName>
        <fullName evidence="3">Reverse transcriptase domain-containing protein</fullName>
    </recommendedName>
</protein>
<dbReference type="EMBL" id="SNRW01003593">
    <property type="protein sequence ID" value="KAA6389423.1"/>
    <property type="molecule type" value="Genomic_DNA"/>
</dbReference>
<dbReference type="InterPro" id="IPR052055">
    <property type="entry name" value="Hepadnavirus_pol/RT"/>
</dbReference>
<reference evidence="1 2" key="1">
    <citation type="submission" date="2019-03" db="EMBL/GenBank/DDBJ databases">
        <title>Single cell metagenomics reveals metabolic interactions within the superorganism composed of flagellate Streblomastix strix and complex community of Bacteroidetes bacteria on its surface.</title>
        <authorList>
            <person name="Treitli S.C."/>
            <person name="Kolisko M."/>
            <person name="Husnik F."/>
            <person name="Keeling P."/>
            <person name="Hampl V."/>
        </authorList>
    </citation>
    <scope>NUCLEOTIDE SEQUENCE [LARGE SCALE GENOMIC DNA]</scope>
    <source>
        <strain evidence="1">ST1C</strain>
    </source>
</reference>
<dbReference type="InterPro" id="IPR043502">
    <property type="entry name" value="DNA/RNA_pol_sf"/>
</dbReference>
<sequence length="619" mass="71635">MTLKILSEVQMEVQEGEEKDNYNQVPLFQLEVFNQKNVSLPDRLTTQIHKWDLINGRSYVWMGATPNWTLIEALQQLEAIQHYNEYHGSKKQMLEYHNQLMKEIQDGIMIETDNIQIFNPTFLVPKPGGKQRKILDCRNINQLTTLLKFKMEGIEFIKQILEPSDFATTLDLYDTYHHIRVSNQLLPYFGFAFMGKTFAYRGLPFDYRNYPCIFNKTIYLAIIAIRKRRTSLKVSQLHRQHNPDSQDQGGSSRLRNVKYIHQPHSNTQLAMVFDIDGGIDAILEKKIDQNSNQKMDSSYQEPTNSAIERSCESDKRVEFSTVSVPECFIKSELIEFIEMLSNQEGSENRPRKLLELPLTATVTTDAAESGSSSNLMTLNLNLMDTGKWSNNWYLSNSNQLETAAVLVSLRSFTPILVQEKIKFLTLKTDNQTVEYLLRKQKGLMTFHIPILRNRSADALSRLAWRGDYKINPLILQEIMQRLQFYPQLDAFANRTTKQYKRYCSLLKDRKSEGKRGAFSIPWNNKSLLLHPPIEQIPKVLKKLKMEPAAALFILSKWSLDKFRTLVPMIIYEIDPVKAEMILEKGKSLDKLNLKLLLGNLSIPLLTRRPGGKEDKDLNL</sequence>
<evidence type="ECO:0000313" key="2">
    <source>
        <dbReference type="Proteomes" id="UP000324800"/>
    </source>
</evidence>
<gene>
    <name evidence="1" type="ORF">EZS28_015052</name>
</gene>
<dbReference type="OrthoDB" id="7486164at2759"/>
<dbReference type="SUPFAM" id="SSF56672">
    <property type="entry name" value="DNA/RNA polymerases"/>
    <property type="match status" value="1"/>
</dbReference>
<dbReference type="InterPro" id="IPR043128">
    <property type="entry name" value="Rev_trsase/Diguanyl_cyclase"/>
</dbReference>
<evidence type="ECO:0000313" key="1">
    <source>
        <dbReference type="EMBL" id="KAA6389423.1"/>
    </source>
</evidence>
<comment type="caution">
    <text evidence="1">The sequence shown here is derived from an EMBL/GenBank/DDBJ whole genome shotgun (WGS) entry which is preliminary data.</text>
</comment>
<dbReference type="PANTHER" id="PTHR33050:SF7">
    <property type="entry name" value="RIBONUCLEASE H"/>
    <property type="match status" value="1"/>
</dbReference>